<sequence length="237" mass="24620">MQRILEARGVLLDLDGTLISGDRALPGAAALVARIGARCAIVSNDAEHTPLQLSRRLAQLGFALPATRILLAGALAVEAVATEHPGGRLLLLASAALQRHARRQGLVPVQEHPDVVLLGRDRRFNYDKLRQAANAVLRGASLVVCNPDRTHPGPGGAVVPETGALLSALLACTGPVPHRMIGKPGPALFLEGVARLGTRREETVMVGDNPATDGVGATRLGIGFVPVPAGGFLDRAA</sequence>
<dbReference type="PANTHER" id="PTHR19288">
    <property type="entry name" value="4-NITROPHENYLPHOSPHATASE-RELATED"/>
    <property type="match status" value="1"/>
</dbReference>
<keyword evidence="2" id="KW-1185">Reference proteome</keyword>
<protein>
    <submittedName>
        <fullName evidence="1">HAD-IIA family hydrolase</fullName>
    </submittedName>
</protein>
<name>A0ABV7FX31_9PROT</name>
<evidence type="ECO:0000313" key="2">
    <source>
        <dbReference type="Proteomes" id="UP001595593"/>
    </source>
</evidence>
<dbReference type="GO" id="GO:0016787">
    <property type="term" value="F:hydrolase activity"/>
    <property type="evidence" value="ECO:0007669"/>
    <property type="project" value="UniProtKB-KW"/>
</dbReference>
<comment type="caution">
    <text evidence="1">The sequence shown here is derived from an EMBL/GenBank/DDBJ whole genome shotgun (WGS) entry which is preliminary data.</text>
</comment>
<dbReference type="InterPro" id="IPR023214">
    <property type="entry name" value="HAD_sf"/>
</dbReference>
<dbReference type="PANTHER" id="PTHR19288:SF46">
    <property type="entry name" value="HALOACID DEHALOGENASE-LIKE HYDROLASE DOMAIN-CONTAINING PROTEIN 2"/>
    <property type="match status" value="1"/>
</dbReference>
<accession>A0ABV7FX31</accession>
<dbReference type="InterPro" id="IPR036412">
    <property type="entry name" value="HAD-like_sf"/>
</dbReference>
<gene>
    <name evidence="1" type="ORF">ACFOD4_07615</name>
</gene>
<dbReference type="Proteomes" id="UP001595593">
    <property type="component" value="Unassembled WGS sequence"/>
</dbReference>
<proteinExistence type="predicted"/>
<dbReference type="SUPFAM" id="SSF56784">
    <property type="entry name" value="HAD-like"/>
    <property type="match status" value="1"/>
</dbReference>
<dbReference type="RefSeq" id="WP_379595347.1">
    <property type="nucleotide sequence ID" value="NZ_JBHRTN010000008.1"/>
</dbReference>
<dbReference type="Gene3D" id="3.40.50.1000">
    <property type="entry name" value="HAD superfamily/HAD-like"/>
    <property type="match status" value="2"/>
</dbReference>
<dbReference type="EMBL" id="JBHRTN010000008">
    <property type="protein sequence ID" value="MFC3124922.1"/>
    <property type="molecule type" value="Genomic_DNA"/>
</dbReference>
<reference evidence="2" key="1">
    <citation type="journal article" date="2019" name="Int. J. Syst. Evol. Microbiol.">
        <title>The Global Catalogue of Microorganisms (GCM) 10K type strain sequencing project: providing services to taxonomists for standard genome sequencing and annotation.</title>
        <authorList>
            <consortium name="The Broad Institute Genomics Platform"/>
            <consortium name="The Broad Institute Genome Sequencing Center for Infectious Disease"/>
            <person name="Wu L."/>
            <person name="Ma J."/>
        </authorList>
    </citation>
    <scope>NUCLEOTIDE SEQUENCE [LARGE SCALE GENOMIC DNA]</scope>
    <source>
        <strain evidence="2">KCTC 52094</strain>
    </source>
</reference>
<evidence type="ECO:0000313" key="1">
    <source>
        <dbReference type="EMBL" id="MFC3124922.1"/>
    </source>
</evidence>
<dbReference type="Pfam" id="PF00702">
    <property type="entry name" value="Hydrolase"/>
    <property type="match status" value="1"/>
</dbReference>
<organism evidence="1 2">
    <name type="scientific">Teichococcus globiformis</name>
    <dbReference type="NCBI Taxonomy" id="2307229"/>
    <lineage>
        <taxon>Bacteria</taxon>
        <taxon>Pseudomonadati</taxon>
        <taxon>Pseudomonadota</taxon>
        <taxon>Alphaproteobacteria</taxon>
        <taxon>Acetobacterales</taxon>
        <taxon>Roseomonadaceae</taxon>
        <taxon>Roseomonas</taxon>
    </lineage>
</organism>
<keyword evidence="1" id="KW-0378">Hydrolase</keyword>